<dbReference type="PANTHER" id="PTHR30055">
    <property type="entry name" value="HTH-TYPE TRANSCRIPTIONAL REGULATOR RUTR"/>
    <property type="match status" value="1"/>
</dbReference>
<dbReference type="Gene3D" id="1.10.357.10">
    <property type="entry name" value="Tetracycline Repressor, domain 2"/>
    <property type="match status" value="1"/>
</dbReference>
<evidence type="ECO:0000313" key="6">
    <source>
        <dbReference type="EMBL" id="TDL08300.1"/>
    </source>
</evidence>
<dbReference type="InterPro" id="IPR001647">
    <property type="entry name" value="HTH_TetR"/>
</dbReference>
<dbReference type="SUPFAM" id="SSF46689">
    <property type="entry name" value="Homeodomain-like"/>
    <property type="match status" value="1"/>
</dbReference>
<dbReference type="EMBL" id="SDLP01000003">
    <property type="protein sequence ID" value="TDL08300.1"/>
    <property type="molecule type" value="Genomic_DNA"/>
</dbReference>
<evidence type="ECO:0000259" key="5">
    <source>
        <dbReference type="PROSITE" id="PS50977"/>
    </source>
</evidence>
<keyword evidence="3" id="KW-0804">Transcription</keyword>
<gene>
    <name evidence="6" type="ORF">EUA04_12680</name>
</gene>
<protein>
    <submittedName>
        <fullName evidence="6">TetR/AcrR family transcriptional regulator</fullName>
    </submittedName>
</protein>
<dbReference type="InterPro" id="IPR009057">
    <property type="entry name" value="Homeodomain-like_sf"/>
</dbReference>
<dbReference type="PROSITE" id="PS50977">
    <property type="entry name" value="HTH_TETR_2"/>
    <property type="match status" value="1"/>
</dbReference>
<proteinExistence type="predicted"/>
<dbReference type="Proteomes" id="UP000294952">
    <property type="component" value="Unassembled WGS sequence"/>
</dbReference>
<dbReference type="PANTHER" id="PTHR30055:SF234">
    <property type="entry name" value="HTH-TYPE TRANSCRIPTIONAL REGULATOR BETI"/>
    <property type="match status" value="1"/>
</dbReference>
<evidence type="ECO:0000256" key="1">
    <source>
        <dbReference type="ARBA" id="ARBA00023015"/>
    </source>
</evidence>
<comment type="caution">
    <text evidence="6">The sequence shown here is derived from an EMBL/GenBank/DDBJ whole genome shotgun (WGS) entry which is preliminary data.</text>
</comment>
<keyword evidence="2 4" id="KW-0238">DNA-binding</keyword>
<dbReference type="InterPro" id="IPR050109">
    <property type="entry name" value="HTH-type_TetR-like_transc_reg"/>
</dbReference>
<dbReference type="AlphaFoldDB" id="A0A4R5X687"/>
<accession>A0A4R5X687</accession>
<dbReference type="Pfam" id="PF00440">
    <property type="entry name" value="TetR_N"/>
    <property type="match status" value="1"/>
</dbReference>
<evidence type="ECO:0000313" key="7">
    <source>
        <dbReference type="Proteomes" id="UP000294952"/>
    </source>
</evidence>
<evidence type="ECO:0000256" key="4">
    <source>
        <dbReference type="PROSITE-ProRule" id="PRU00335"/>
    </source>
</evidence>
<dbReference type="GO" id="GO:0000976">
    <property type="term" value="F:transcription cis-regulatory region binding"/>
    <property type="evidence" value="ECO:0007669"/>
    <property type="project" value="TreeGrafter"/>
</dbReference>
<dbReference type="PRINTS" id="PR00455">
    <property type="entry name" value="HTHTETR"/>
</dbReference>
<evidence type="ECO:0000256" key="2">
    <source>
        <dbReference type="ARBA" id="ARBA00023125"/>
    </source>
</evidence>
<dbReference type="GO" id="GO:0003700">
    <property type="term" value="F:DNA-binding transcription factor activity"/>
    <property type="evidence" value="ECO:0007669"/>
    <property type="project" value="TreeGrafter"/>
</dbReference>
<name>A0A4R5X687_9MYCO</name>
<feature type="domain" description="HTH tetR-type" evidence="5">
    <location>
        <begin position="36"/>
        <end position="96"/>
    </location>
</feature>
<evidence type="ECO:0000256" key="3">
    <source>
        <dbReference type="ARBA" id="ARBA00023163"/>
    </source>
</evidence>
<keyword evidence="1" id="KW-0805">Transcription regulation</keyword>
<feature type="DNA-binding region" description="H-T-H motif" evidence="4">
    <location>
        <begin position="59"/>
        <end position="78"/>
    </location>
</feature>
<organism evidence="6 7">
    <name type="scientific">Mycolicibacterium obuense</name>
    <dbReference type="NCBI Taxonomy" id="1807"/>
    <lineage>
        <taxon>Bacteria</taxon>
        <taxon>Bacillati</taxon>
        <taxon>Actinomycetota</taxon>
        <taxon>Actinomycetes</taxon>
        <taxon>Mycobacteriales</taxon>
        <taxon>Mycobacteriaceae</taxon>
        <taxon>Mycolicibacterium</taxon>
    </lineage>
</organism>
<reference evidence="6 7" key="1">
    <citation type="submission" date="2019-01" db="EMBL/GenBank/DDBJ databases">
        <title>High-quality-draft genome sequences of five non-tuberculosis mycobacteriaceae isolated from a nosocomial environment.</title>
        <authorList>
            <person name="Tiago I."/>
            <person name="Alarico S."/>
            <person name="Pereira S.G."/>
            <person name="Coelho C."/>
            <person name="Maranha A."/>
            <person name="Empadinhas N."/>
        </authorList>
    </citation>
    <scope>NUCLEOTIDE SEQUENCE [LARGE SCALE GENOMIC DNA]</scope>
    <source>
        <strain evidence="6 7">22DIII</strain>
    </source>
</reference>
<sequence length="228" mass="24891">MVSCAWASHNGVRSRHTGCVSTRLLRWGAAAPTDRGSARDRLLDAAERCLESCGVVGTTMEDIGRTAGVSRATVYRYFPSREAVMSGVIIRAAERYLDRISPRIAAHADLGSALVDFVEYTVEAARREEIIGLLFGSDEELAGVGLAAGTSTSLFEIVTEFLRPIFTRHWSCVEPGVSVDDAAEWVVRTILSLLTVRGPRERSRDGLRAFLSRFLLPAILAGDHARPM</sequence>